<name>A0AAV6U8E7_9ARAC</name>
<protein>
    <submittedName>
        <fullName evidence="1">Uncharacterized protein</fullName>
    </submittedName>
</protein>
<dbReference type="AlphaFoldDB" id="A0AAV6U8E7"/>
<proteinExistence type="predicted"/>
<keyword evidence="2" id="KW-1185">Reference proteome</keyword>
<sequence>MSTLCRTPGCFKVSKWKVTTRLSYAGWSDKSPLGGKKLTFKTISILKCIRRGLFTLSLPSSLEQVADGWRNTAGGNNNAAFIPPQSQTSPSSINADLRKMTNVKDEAILRKKYINDFLAREIFLRRFPSTFLAEENLVGFRTEESEYGKGN</sequence>
<comment type="caution">
    <text evidence="1">The sequence shown here is derived from an EMBL/GenBank/DDBJ whole genome shotgun (WGS) entry which is preliminary data.</text>
</comment>
<reference evidence="1 2" key="1">
    <citation type="journal article" date="2022" name="Nat. Ecol. Evol.">
        <title>A masculinizing supergene underlies an exaggerated male reproductive morph in a spider.</title>
        <authorList>
            <person name="Hendrickx F."/>
            <person name="De Corte Z."/>
            <person name="Sonet G."/>
            <person name="Van Belleghem S.M."/>
            <person name="Kostlbacher S."/>
            <person name="Vangestel C."/>
        </authorList>
    </citation>
    <scope>NUCLEOTIDE SEQUENCE [LARGE SCALE GENOMIC DNA]</scope>
    <source>
        <strain evidence="1">W744_W776</strain>
    </source>
</reference>
<gene>
    <name evidence="1" type="ORF">JTE90_007039</name>
</gene>
<evidence type="ECO:0000313" key="2">
    <source>
        <dbReference type="Proteomes" id="UP000827092"/>
    </source>
</evidence>
<dbReference type="Proteomes" id="UP000827092">
    <property type="component" value="Unassembled WGS sequence"/>
</dbReference>
<organism evidence="1 2">
    <name type="scientific">Oedothorax gibbosus</name>
    <dbReference type="NCBI Taxonomy" id="931172"/>
    <lineage>
        <taxon>Eukaryota</taxon>
        <taxon>Metazoa</taxon>
        <taxon>Ecdysozoa</taxon>
        <taxon>Arthropoda</taxon>
        <taxon>Chelicerata</taxon>
        <taxon>Arachnida</taxon>
        <taxon>Araneae</taxon>
        <taxon>Araneomorphae</taxon>
        <taxon>Entelegynae</taxon>
        <taxon>Araneoidea</taxon>
        <taxon>Linyphiidae</taxon>
        <taxon>Erigoninae</taxon>
        <taxon>Oedothorax</taxon>
    </lineage>
</organism>
<dbReference type="EMBL" id="JAFNEN010000599">
    <property type="protein sequence ID" value="KAG8179859.1"/>
    <property type="molecule type" value="Genomic_DNA"/>
</dbReference>
<evidence type="ECO:0000313" key="1">
    <source>
        <dbReference type="EMBL" id="KAG8179859.1"/>
    </source>
</evidence>
<accession>A0AAV6U8E7</accession>